<comment type="subcellular location">
    <subcellularLocation>
        <location evidence="7 9">Plastid</location>
        <location evidence="7 9">Chloroplast</location>
    </subcellularLocation>
</comment>
<dbReference type="InterPro" id="IPR009019">
    <property type="entry name" value="KH_sf_prok-type"/>
</dbReference>
<reference evidence="12" key="1">
    <citation type="journal article" date="2014" name="BMC Evol. Biol.">
        <title>Chloroplast phylogenomic analysis resolves deep-level relationships within the green algal class Trebouxiophyceae.</title>
        <authorList>
            <person name="Lemieux C."/>
            <person name="Otis C."/>
            <person name="Turmel M."/>
        </authorList>
    </citation>
    <scope>NUCLEOTIDE SEQUENCE</scope>
</reference>
<dbReference type="InterPro" id="IPR057258">
    <property type="entry name" value="Ribosomal_uS3"/>
</dbReference>
<dbReference type="PROSITE" id="PS50823">
    <property type="entry name" value="KH_TYPE_2"/>
    <property type="match status" value="1"/>
</dbReference>
<dbReference type="GeneID" id="22159958"/>
<evidence type="ECO:0000256" key="10">
    <source>
        <dbReference type="SAM" id="Coils"/>
    </source>
</evidence>
<evidence type="ECO:0000259" key="11">
    <source>
        <dbReference type="PROSITE" id="PS50823"/>
    </source>
</evidence>
<feature type="coiled-coil region" evidence="10">
    <location>
        <begin position="81"/>
        <end position="108"/>
    </location>
</feature>
<keyword evidence="2 7" id="KW-0699">rRNA-binding</keyword>
<dbReference type="PROSITE" id="PS00548">
    <property type="entry name" value="RIBOSOMAL_S3"/>
    <property type="match status" value="1"/>
</dbReference>
<dbReference type="GO" id="GO:0022627">
    <property type="term" value="C:cytosolic small ribosomal subunit"/>
    <property type="evidence" value="ECO:0007669"/>
    <property type="project" value="TreeGrafter"/>
</dbReference>
<evidence type="ECO:0000256" key="4">
    <source>
        <dbReference type="ARBA" id="ARBA00022980"/>
    </source>
</evidence>
<dbReference type="RefSeq" id="YP_009105865.1">
    <property type="nucleotide sequence ID" value="NC_025537.1"/>
</dbReference>
<proteinExistence type="inferred from homology"/>
<dbReference type="InterPro" id="IPR036419">
    <property type="entry name" value="Ribosomal_S3_C_sf"/>
</dbReference>
<dbReference type="SUPFAM" id="SSF54821">
    <property type="entry name" value="Ribosomal protein S3 C-terminal domain"/>
    <property type="match status" value="1"/>
</dbReference>
<evidence type="ECO:0000256" key="7">
    <source>
        <dbReference type="HAMAP-Rule" id="MF_01309"/>
    </source>
</evidence>
<keyword evidence="5 7" id="KW-0687">Ribonucleoprotein</keyword>
<evidence type="ECO:0000313" key="12">
    <source>
        <dbReference type="EMBL" id="AIT94725.1"/>
    </source>
</evidence>
<dbReference type="GO" id="GO:0009507">
    <property type="term" value="C:chloroplast"/>
    <property type="evidence" value="ECO:0007669"/>
    <property type="project" value="UniProtKB-SubCell"/>
</dbReference>
<evidence type="ECO:0000256" key="5">
    <source>
        <dbReference type="ARBA" id="ARBA00023274"/>
    </source>
</evidence>
<accession>A0A097KNH4</accession>
<evidence type="ECO:0000256" key="6">
    <source>
        <dbReference type="ARBA" id="ARBA00035154"/>
    </source>
</evidence>
<keyword evidence="3 7" id="KW-0694">RNA-binding</keyword>
<evidence type="ECO:0000256" key="8">
    <source>
        <dbReference type="RuleBase" id="RU003624"/>
    </source>
</evidence>
<dbReference type="CDD" id="cd02412">
    <property type="entry name" value="KH-II_30S_S3"/>
    <property type="match status" value="1"/>
</dbReference>
<dbReference type="AlphaFoldDB" id="A0A097KNH4"/>
<gene>
    <name evidence="7 12" type="primary">rps3</name>
</gene>
<dbReference type="Gene3D" id="3.30.300.20">
    <property type="match status" value="1"/>
</dbReference>
<dbReference type="InterPro" id="IPR001351">
    <property type="entry name" value="Ribosomal_uS3_C"/>
</dbReference>
<comment type="subunit">
    <text evidence="7 9">Part of the 30S ribosomal subunit.</text>
</comment>
<evidence type="ECO:0000256" key="1">
    <source>
        <dbReference type="ARBA" id="ARBA00010761"/>
    </source>
</evidence>
<dbReference type="SUPFAM" id="SSF54814">
    <property type="entry name" value="Prokaryotic type KH domain (KH-domain type II)"/>
    <property type="match status" value="1"/>
</dbReference>
<organism evidence="12">
    <name type="scientific">Microthamnion kuetzingianum</name>
    <dbReference type="NCBI Taxonomy" id="34148"/>
    <lineage>
        <taxon>Eukaryota</taxon>
        <taxon>Viridiplantae</taxon>
        <taxon>Chlorophyta</taxon>
        <taxon>core chlorophytes</taxon>
        <taxon>Trebouxiophyceae</taxon>
        <taxon>Microthamniales</taxon>
        <taxon>Microthamniaceae</taxon>
        <taxon>Microthamnion</taxon>
    </lineage>
</organism>
<dbReference type="InterPro" id="IPR005704">
    <property type="entry name" value="Ribosomal_uS3_bac-typ"/>
</dbReference>
<comment type="similarity">
    <text evidence="1 7 8">Belongs to the universal ribosomal protein uS3 family.</text>
</comment>
<dbReference type="EMBL" id="KM462876">
    <property type="protein sequence ID" value="AIT94725.1"/>
    <property type="molecule type" value="Genomic_DNA"/>
</dbReference>
<protein>
    <recommendedName>
        <fullName evidence="6 7">Small ribosomal subunit protein uS3c</fullName>
    </recommendedName>
</protein>
<dbReference type="FunFam" id="3.30.300.20:FF:000001">
    <property type="entry name" value="30S ribosomal protein S3"/>
    <property type="match status" value="1"/>
</dbReference>
<keyword evidence="4 7" id="KW-0689">Ribosomal protein</keyword>
<dbReference type="HAMAP" id="MF_01309_B">
    <property type="entry name" value="Ribosomal_uS3_B"/>
    <property type="match status" value="1"/>
</dbReference>
<evidence type="ECO:0000256" key="3">
    <source>
        <dbReference type="ARBA" id="ARBA00022884"/>
    </source>
</evidence>
<evidence type="ECO:0000256" key="9">
    <source>
        <dbReference type="RuleBase" id="RU003626"/>
    </source>
</evidence>
<feature type="domain" description="KH type-2" evidence="11">
    <location>
        <begin position="39"/>
        <end position="111"/>
    </location>
</feature>
<dbReference type="NCBIfam" id="TIGR01009">
    <property type="entry name" value="rpsC_bact"/>
    <property type="match status" value="1"/>
</dbReference>
<name>A0A097KNH4_9CHLO</name>
<dbReference type="GO" id="GO:0003735">
    <property type="term" value="F:structural constituent of ribosome"/>
    <property type="evidence" value="ECO:0007669"/>
    <property type="project" value="InterPro"/>
</dbReference>
<keyword evidence="9 12" id="KW-0150">Chloroplast</keyword>
<dbReference type="PANTHER" id="PTHR11760:SF19">
    <property type="entry name" value="SMALL RIBOSOMAL SUBUNIT PROTEIN US3C"/>
    <property type="match status" value="1"/>
</dbReference>
<geneLocation type="chloroplast" evidence="12"/>
<dbReference type="Pfam" id="PF07650">
    <property type="entry name" value="KH_2"/>
    <property type="match status" value="1"/>
</dbReference>
<dbReference type="GO" id="GO:0006412">
    <property type="term" value="P:translation"/>
    <property type="evidence" value="ECO:0007669"/>
    <property type="project" value="UniProtKB-UniRule"/>
</dbReference>
<dbReference type="Gene3D" id="3.30.1140.32">
    <property type="entry name" value="Ribosomal protein S3, C-terminal domain"/>
    <property type="match status" value="1"/>
</dbReference>
<dbReference type="InterPro" id="IPR004044">
    <property type="entry name" value="KH_dom_type_2"/>
</dbReference>
<dbReference type="GO" id="GO:0019843">
    <property type="term" value="F:rRNA binding"/>
    <property type="evidence" value="ECO:0007669"/>
    <property type="project" value="UniProtKB-UniRule"/>
</dbReference>
<dbReference type="PANTHER" id="PTHR11760">
    <property type="entry name" value="30S/40S RIBOSOMAL PROTEIN S3"/>
    <property type="match status" value="1"/>
</dbReference>
<dbReference type="Pfam" id="PF00189">
    <property type="entry name" value="Ribosomal_S3_C"/>
    <property type="match status" value="1"/>
</dbReference>
<dbReference type="InterPro" id="IPR015946">
    <property type="entry name" value="KH_dom-like_a/b"/>
</dbReference>
<evidence type="ECO:0000256" key="2">
    <source>
        <dbReference type="ARBA" id="ARBA00022730"/>
    </source>
</evidence>
<keyword evidence="10" id="KW-0175">Coiled coil</keyword>
<sequence>MGQKVHPLGFRLGIIQKHRSQWFAKTSNYSQLIIEDNLLRKTILERFWKAGIVDIKIERKVDQIKIELRAARPDILVGRDPKNLETLRKDLEEELKNHQAERISITSKISRLHTKLNSNELKGQIAISITKLTTPNLEAAFLAELLVEQLEKRIPFRRAVKQVLKRAKQARVKGIKIQVSGRLNGAEIARSEWVREGRVPLQTLRADIDYSFKTAKTIYGLLGIKIWIFKGEKLQ</sequence>
<dbReference type="InterPro" id="IPR018280">
    <property type="entry name" value="Ribosomal_uS3_CS"/>
</dbReference>
<keyword evidence="9 12" id="KW-0934">Plastid</keyword>